<dbReference type="PANTHER" id="PTHR19375">
    <property type="entry name" value="HEAT SHOCK PROTEIN 70KDA"/>
    <property type="match status" value="1"/>
</dbReference>
<dbReference type="InterPro" id="IPR029047">
    <property type="entry name" value="HSP70_peptide-bd_sf"/>
</dbReference>
<accession>A0A226D0L6</accession>
<evidence type="ECO:0000256" key="1">
    <source>
        <dbReference type="ARBA" id="ARBA00007381"/>
    </source>
</evidence>
<name>A0A226D0L6_FOLCA</name>
<dbReference type="FunFam" id="3.90.640.10:FF:000003">
    <property type="entry name" value="Molecular chaperone DnaK"/>
    <property type="match status" value="1"/>
</dbReference>
<comment type="caution">
    <text evidence="5">The sequence shown here is derived from an EMBL/GenBank/DDBJ whole genome shotgun (WGS) entry which is preliminary data.</text>
</comment>
<protein>
    <recommendedName>
        <fullName evidence="7">Heat shock 70 kDa protein</fullName>
    </recommendedName>
</protein>
<evidence type="ECO:0000313" key="6">
    <source>
        <dbReference type="Proteomes" id="UP000198287"/>
    </source>
</evidence>
<dbReference type="InterPro" id="IPR043129">
    <property type="entry name" value="ATPase_NBD"/>
</dbReference>
<dbReference type="SUPFAM" id="SSF100920">
    <property type="entry name" value="Heat shock protein 70kD (HSP70), peptide-binding domain"/>
    <property type="match status" value="1"/>
</dbReference>
<dbReference type="CDD" id="cd24028">
    <property type="entry name" value="ASKHA_NBD_HSP70_HSPA1-like"/>
    <property type="match status" value="1"/>
</dbReference>
<reference evidence="5 6" key="1">
    <citation type="submission" date="2015-12" db="EMBL/GenBank/DDBJ databases">
        <title>The genome of Folsomia candida.</title>
        <authorList>
            <person name="Faddeeva A."/>
            <person name="Derks M.F."/>
            <person name="Anvar Y."/>
            <person name="Smit S."/>
            <person name="Van Straalen N."/>
            <person name="Roelofs D."/>
        </authorList>
    </citation>
    <scope>NUCLEOTIDE SEQUENCE [LARGE SCALE GENOMIC DNA]</scope>
    <source>
        <strain evidence="5 6">VU population</strain>
        <tissue evidence="5">Whole body</tissue>
    </source>
</reference>
<dbReference type="GO" id="GO:0005524">
    <property type="term" value="F:ATP binding"/>
    <property type="evidence" value="ECO:0007669"/>
    <property type="project" value="UniProtKB-KW"/>
</dbReference>
<dbReference type="InterPro" id="IPR018181">
    <property type="entry name" value="Heat_shock_70_CS"/>
</dbReference>
<sequence length="967" mass="109576">MDTTNLPMQAPGRKLNNSLKNSVNDDIASDDDNHYLQPAQFAKEYVDKLSKAMTDNPSMCSQELKEIHENAFEEISNDLTARKENFENPNEFEEFYIEFERQINEVYKGLRERVQKSAVNQIIKYIEDETIRDFDNLYTPEDLQKKWCQLTSSARENLQQETTEFQAYMYKKLASSFSSIKEKFRQHQRDICDRKKNLIEVAMSKYKHDKNWLMMDKVIRSDSELRALHDDKVYEAEVNLRSDSDQQTKNHGLLDDFRSEVSNEFDNILTSYQRRRPLSIKRFQDVVSNEYDNEMSEVVEQVANVEDLRKMHARYLREAVKKFQKFFSGPSDPLCISHIGILKNIIQATFDENVSPEFENLLGEQDDNFKHGEKEYCKEMNLRLDTNCFLGDNVLRGEHNVVRSHILLERKIFSPEKVREFDCRLEILYSTFVQRNDMNYPTVEGIGIDLGTTYSCVAIYEAGCVKTVANGDGLPTTPSYVRFNEHGHTLGFGDSVKEGSYSHSESVAYDAKRMIGREFSDPELQKNISNWPFAVVNDGGEPKIKIFCPENSKTKYTLVSAPHVASELLKGLRSEAEKRLNLVGQIKSVVITVPAYFTEKQITATKLAGEAAGLRVLEIISEPVAAVIAYNKLNVNLDCKYVLTFDLGGGTFDVAVVKMAKGKSNIISQDGHRNLGGEDFDQNMMQFILAQIKLKHGTVIISDKGQLQRLKLACEKAKKVLSSAMQTAVKLDCFKLQDGKGQTLHVDLDVSITRDQFEDMNKSLFQLAIQKTHACLEAARVDKGQIKEVVMVGGSTRIPKVQAMLKKFFGNRTIIQMSIDPDQIVAHGAAMRVAMLTGSIRRGSPDYQHVTTVTQMSYGVEVWGGDYSVVIPKNTPIPNVTRAQFRTANDQQTSVLVSIFQGEAAKAVENHKLGDFYLNGIPPAEANLETIEVMMEIDTNRVLHVSAACVSNGVAESRMIEVVEMRI</sequence>
<gene>
    <name evidence="5" type="ORF">Fcan01_26542</name>
</gene>
<dbReference type="Gene3D" id="3.30.420.40">
    <property type="match status" value="2"/>
</dbReference>
<dbReference type="SUPFAM" id="SSF53067">
    <property type="entry name" value="Actin-like ATPase domain"/>
    <property type="match status" value="2"/>
</dbReference>
<evidence type="ECO:0000256" key="4">
    <source>
        <dbReference type="SAM" id="MobiDB-lite"/>
    </source>
</evidence>
<dbReference type="GO" id="GO:0140662">
    <property type="term" value="F:ATP-dependent protein folding chaperone"/>
    <property type="evidence" value="ECO:0007669"/>
    <property type="project" value="InterPro"/>
</dbReference>
<evidence type="ECO:0000313" key="5">
    <source>
        <dbReference type="EMBL" id="OXA38723.1"/>
    </source>
</evidence>
<keyword evidence="6" id="KW-1185">Reference proteome</keyword>
<dbReference type="Gene3D" id="3.90.640.10">
    <property type="entry name" value="Actin, Chain A, domain 4"/>
    <property type="match status" value="1"/>
</dbReference>
<dbReference type="Pfam" id="PF00012">
    <property type="entry name" value="HSP70"/>
    <property type="match status" value="1"/>
</dbReference>
<dbReference type="EMBL" id="LNIX01000044">
    <property type="protein sequence ID" value="OXA38723.1"/>
    <property type="molecule type" value="Genomic_DNA"/>
</dbReference>
<evidence type="ECO:0008006" key="7">
    <source>
        <dbReference type="Google" id="ProtNLM"/>
    </source>
</evidence>
<dbReference type="STRING" id="158441.A0A226D0L6"/>
<dbReference type="PRINTS" id="PR00301">
    <property type="entry name" value="HEATSHOCK70"/>
</dbReference>
<comment type="similarity">
    <text evidence="1">Belongs to the heat shock protein 70 family.</text>
</comment>
<dbReference type="Gene3D" id="2.60.34.10">
    <property type="entry name" value="Substrate Binding Domain Of DNAk, Chain A, domain 1"/>
    <property type="match status" value="1"/>
</dbReference>
<dbReference type="OrthoDB" id="2401965at2759"/>
<dbReference type="PROSITE" id="PS00297">
    <property type="entry name" value="HSP70_1"/>
    <property type="match status" value="1"/>
</dbReference>
<organism evidence="5 6">
    <name type="scientific">Folsomia candida</name>
    <name type="common">Springtail</name>
    <dbReference type="NCBI Taxonomy" id="158441"/>
    <lineage>
        <taxon>Eukaryota</taxon>
        <taxon>Metazoa</taxon>
        <taxon>Ecdysozoa</taxon>
        <taxon>Arthropoda</taxon>
        <taxon>Hexapoda</taxon>
        <taxon>Collembola</taxon>
        <taxon>Entomobryomorpha</taxon>
        <taxon>Isotomoidea</taxon>
        <taxon>Isotomidae</taxon>
        <taxon>Proisotominae</taxon>
        <taxon>Folsomia</taxon>
    </lineage>
</organism>
<keyword evidence="2" id="KW-0547">Nucleotide-binding</keyword>
<proteinExistence type="inferred from homology"/>
<keyword evidence="3" id="KW-0067">ATP-binding</keyword>
<evidence type="ECO:0000256" key="3">
    <source>
        <dbReference type="ARBA" id="ARBA00022840"/>
    </source>
</evidence>
<dbReference type="PROSITE" id="PS01036">
    <property type="entry name" value="HSP70_3"/>
    <property type="match status" value="1"/>
</dbReference>
<dbReference type="InterPro" id="IPR013126">
    <property type="entry name" value="Hsp_70_fam"/>
</dbReference>
<dbReference type="AlphaFoldDB" id="A0A226D0L6"/>
<evidence type="ECO:0000256" key="2">
    <source>
        <dbReference type="ARBA" id="ARBA00022741"/>
    </source>
</evidence>
<dbReference type="Proteomes" id="UP000198287">
    <property type="component" value="Unassembled WGS sequence"/>
</dbReference>
<feature type="region of interest" description="Disordered" evidence="4">
    <location>
        <begin position="1"/>
        <end position="20"/>
    </location>
</feature>